<feature type="transmembrane region" description="Helical" evidence="7">
    <location>
        <begin position="140"/>
        <end position="159"/>
    </location>
</feature>
<evidence type="ECO:0000256" key="7">
    <source>
        <dbReference type="SAM" id="Phobius"/>
    </source>
</evidence>
<evidence type="ECO:0000256" key="4">
    <source>
        <dbReference type="ARBA" id="ARBA00022989"/>
    </source>
</evidence>
<evidence type="ECO:0000313" key="9">
    <source>
        <dbReference type="EMBL" id="SHK02335.1"/>
    </source>
</evidence>
<dbReference type="PROSITE" id="PS50850">
    <property type="entry name" value="MFS"/>
    <property type="match status" value="1"/>
</dbReference>
<dbReference type="RefSeq" id="WP_200803732.1">
    <property type="nucleotide sequence ID" value="NZ_FRAP01000002.1"/>
</dbReference>
<proteinExistence type="predicted"/>
<dbReference type="PANTHER" id="PTHR42718:SF9">
    <property type="entry name" value="MAJOR FACILITATOR SUPERFAMILY MULTIDRUG TRANSPORTER MFSC"/>
    <property type="match status" value="1"/>
</dbReference>
<dbReference type="AlphaFoldDB" id="A0A1M6P2Y8"/>
<feature type="region of interest" description="Disordered" evidence="6">
    <location>
        <begin position="412"/>
        <end position="484"/>
    </location>
</feature>
<evidence type="ECO:0000256" key="3">
    <source>
        <dbReference type="ARBA" id="ARBA00022692"/>
    </source>
</evidence>
<keyword evidence="10" id="KW-1185">Reference proteome</keyword>
<dbReference type="SUPFAM" id="SSF103473">
    <property type="entry name" value="MFS general substrate transporter"/>
    <property type="match status" value="1"/>
</dbReference>
<evidence type="ECO:0000256" key="2">
    <source>
        <dbReference type="ARBA" id="ARBA00022448"/>
    </source>
</evidence>
<dbReference type="EMBL" id="FRAP01000002">
    <property type="protein sequence ID" value="SHK02335.1"/>
    <property type="molecule type" value="Genomic_DNA"/>
</dbReference>
<feature type="transmembrane region" description="Helical" evidence="7">
    <location>
        <begin position="83"/>
        <end position="102"/>
    </location>
</feature>
<feature type="transmembrane region" description="Helical" evidence="7">
    <location>
        <begin position="51"/>
        <end position="71"/>
    </location>
</feature>
<evidence type="ECO:0000256" key="1">
    <source>
        <dbReference type="ARBA" id="ARBA00004651"/>
    </source>
</evidence>
<reference evidence="9 10" key="1">
    <citation type="submission" date="2016-11" db="EMBL/GenBank/DDBJ databases">
        <authorList>
            <person name="Jaros S."/>
            <person name="Januszkiewicz K."/>
            <person name="Wedrychowicz H."/>
        </authorList>
    </citation>
    <scope>NUCLEOTIDE SEQUENCE [LARGE SCALE GENOMIC DNA]</scope>
    <source>
        <strain evidence="9 10">DSM 43832</strain>
    </source>
</reference>
<name>A0A1M6P2Y8_PSETH</name>
<keyword evidence="4 7" id="KW-1133">Transmembrane helix</keyword>
<dbReference type="PANTHER" id="PTHR42718">
    <property type="entry name" value="MAJOR FACILITATOR SUPERFAMILY MULTIDRUG TRANSPORTER MFSC"/>
    <property type="match status" value="1"/>
</dbReference>
<dbReference type="STRING" id="1848.SAMN05443637_10218"/>
<gene>
    <name evidence="9" type="ORF">SAMN05443637_10218</name>
</gene>
<feature type="transmembrane region" description="Helical" evidence="7">
    <location>
        <begin position="341"/>
        <end position="360"/>
    </location>
</feature>
<keyword evidence="5 7" id="KW-0472">Membrane</keyword>
<organism evidence="9 10">
    <name type="scientific">Pseudonocardia thermophila</name>
    <dbReference type="NCBI Taxonomy" id="1848"/>
    <lineage>
        <taxon>Bacteria</taxon>
        <taxon>Bacillati</taxon>
        <taxon>Actinomycetota</taxon>
        <taxon>Actinomycetes</taxon>
        <taxon>Pseudonocardiales</taxon>
        <taxon>Pseudonocardiaceae</taxon>
        <taxon>Pseudonocardia</taxon>
    </lineage>
</organism>
<protein>
    <submittedName>
        <fullName evidence="9">Major Facilitator Superfamily protein</fullName>
    </submittedName>
</protein>
<feature type="transmembrane region" description="Helical" evidence="7">
    <location>
        <begin position="108"/>
        <end position="128"/>
    </location>
</feature>
<feature type="transmembrane region" description="Helical" evidence="7">
    <location>
        <begin position="309"/>
        <end position="329"/>
    </location>
</feature>
<feature type="transmembrane region" description="Helical" evidence="7">
    <location>
        <begin position="171"/>
        <end position="190"/>
    </location>
</feature>
<feature type="compositionally biased region" description="Basic residues" evidence="6">
    <location>
        <begin position="419"/>
        <end position="432"/>
    </location>
</feature>
<feature type="transmembrane region" description="Helical" evidence="7">
    <location>
        <begin position="272"/>
        <end position="297"/>
    </location>
</feature>
<dbReference type="InterPro" id="IPR011701">
    <property type="entry name" value="MFS"/>
</dbReference>
<dbReference type="Pfam" id="PF07690">
    <property type="entry name" value="MFS_1"/>
    <property type="match status" value="1"/>
</dbReference>
<dbReference type="InterPro" id="IPR036259">
    <property type="entry name" value="MFS_trans_sf"/>
</dbReference>
<evidence type="ECO:0000259" key="8">
    <source>
        <dbReference type="PROSITE" id="PS50850"/>
    </source>
</evidence>
<feature type="transmembrane region" description="Helical" evidence="7">
    <location>
        <begin position="366"/>
        <end position="390"/>
    </location>
</feature>
<dbReference type="GO" id="GO:0022857">
    <property type="term" value="F:transmembrane transporter activity"/>
    <property type="evidence" value="ECO:0007669"/>
    <property type="project" value="InterPro"/>
</dbReference>
<comment type="subcellular location">
    <subcellularLocation>
        <location evidence="1">Cell membrane</location>
        <topology evidence="1">Multi-pass membrane protein</topology>
    </subcellularLocation>
</comment>
<accession>A0A1M6P2Y8</accession>
<dbReference type="Proteomes" id="UP000184363">
    <property type="component" value="Unassembled WGS sequence"/>
</dbReference>
<evidence type="ECO:0000256" key="6">
    <source>
        <dbReference type="SAM" id="MobiDB-lite"/>
    </source>
</evidence>
<dbReference type="GO" id="GO:0005886">
    <property type="term" value="C:plasma membrane"/>
    <property type="evidence" value="ECO:0007669"/>
    <property type="project" value="UniProtKB-SubCell"/>
</dbReference>
<feature type="transmembrane region" description="Helical" evidence="7">
    <location>
        <begin position="227"/>
        <end position="251"/>
    </location>
</feature>
<dbReference type="Gene3D" id="1.20.1250.20">
    <property type="entry name" value="MFS general substrate transporter like domains"/>
    <property type="match status" value="1"/>
</dbReference>
<keyword evidence="3 7" id="KW-0812">Transmembrane</keyword>
<evidence type="ECO:0000313" key="10">
    <source>
        <dbReference type="Proteomes" id="UP000184363"/>
    </source>
</evidence>
<sequence length="484" mass="49146">MGAHSQPRGVPARGRSTLVLLVAATAGYSLLEAMLVPALPVIQQAVGASPASIAWVFTGLLLAAAVTTPLVGRLAEVRDKRSVLFVVLLIVSLGTLVAGAATSVTVLAVGQVLQGVGLGLVPLSLGIIRDTQPPARVKSGNGLVVGASAVGSAVGFVVAGPLLEALGSHRWLYGIPFVLLVVITVGTWWAVPSCPPTARGRVDRLGAVVLSVGLLALLIGLTQAPVWGWLSAEVLGLGVIATVMLATFVLLELRTIEPLVSMRLLARPTVAAVCLIVFVTGFVVTATQLTISTIVAAPASTGYGLEESATTAGLILLPMGIVGTVAAPLTGRLERLLSARGVMALAGGAIVASCATLLVARGEPGALAASAMLVGFGLGIGVTQAMNTVVTAVPVSRVASVAGAAFVYQERGIHPGRPGQRRHPGRGSAPRRRGAELVGLQQRLRRRGGARRGGPPPQPGAAGAQERVDPRGCGQDPRSLTGRS</sequence>
<evidence type="ECO:0000256" key="5">
    <source>
        <dbReference type="ARBA" id="ARBA00023136"/>
    </source>
</evidence>
<feature type="domain" description="Major facilitator superfamily (MFS) profile" evidence="8">
    <location>
        <begin position="17"/>
        <end position="412"/>
    </location>
</feature>
<feature type="transmembrane region" description="Helical" evidence="7">
    <location>
        <begin position="18"/>
        <end position="39"/>
    </location>
</feature>
<feature type="transmembrane region" description="Helical" evidence="7">
    <location>
        <begin position="202"/>
        <end position="221"/>
    </location>
</feature>
<keyword evidence="2" id="KW-0813">Transport</keyword>
<dbReference type="InterPro" id="IPR020846">
    <property type="entry name" value="MFS_dom"/>
</dbReference>